<evidence type="ECO:0000313" key="3">
    <source>
        <dbReference type="Proteomes" id="UP000228535"/>
    </source>
</evidence>
<organism evidence="2 3">
    <name type="scientific">Hymenobacter chitinivorans DSM 11115</name>
    <dbReference type="NCBI Taxonomy" id="1121954"/>
    <lineage>
        <taxon>Bacteria</taxon>
        <taxon>Pseudomonadati</taxon>
        <taxon>Bacteroidota</taxon>
        <taxon>Cytophagia</taxon>
        <taxon>Cytophagales</taxon>
        <taxon>Hymenobacteraceae</taxon>
        <taxon>Hymenobacter</taxon>
    </lineage>
</organism>
<reference evidence="2 3" key="1">
    <citation type="submission" date="2017-11" db="EMBL/GenBank/DDBJ databases">
        <title>Genomic Encyclopedia of Archaeal and Bacterial Type Strains, Phase II (KMG-II): From Individual Species to Whole Genera.</title>
        <authorList>
            <person name="Goeker M."/>
        </authorList>
    </citation>
    <scope>NUCLEOTIDE SEQUENCE [LARGE SCALE GENOMIC DNA]</scope>
    <source>
        <strain evidence="2 3">DSM 11115</strain>
    </source>
</reference>
<dbReference type="EMBL" id="PGFA01000001">
    <property type="protein sequence ID" value="PJJ60823.1"/>
    <property type="molecule type" value="Genomic_DNA"/>
</dbReference>
<dbReference type="Pfam" id="PF10685">
    <property type="entry name" value="KGG"/>
    <property type="match status" value="2"/>
</dbReference>
<dbReference type="RefSeq" id="WP_100336451.1">
    <property type="nucleotide sequence ID" value="NZ_PGFA01000001.1"/>
</dbReference>
<proteinExistence type="predicted"/>
<name>A0A2M9BSA6_9BACT</name>
<dbReference type="OrthoDB" id="9814245at2"/>
<feature type="compositionally biased region" description="Basic and acidic residues" evidence="1">
    <location>
        <begin position="15"/>
        <end position="25"/>
    </location>
</feature>
<dbReference type="AlphaFoldDB" id="A0A2M9BSA6"/>
<feature type="compositionally biased region" description="Polar residues" evidence="1">
    <location>
        <begin position="1"/>
        <end position="14"/>
    </location>
</feature>
<evidence type="ECO:0000313" key="2">
    <source>
        <dbReference type="EMBL" id="PJJ60823.1"/>
    </source>
</evidence>
<keyword evidence="3" id="KW-1185">Reference proteome</keyword>
<dbReference type="InterPro" id="IPR019626">
    <property type="entry name" value="Stress-induced_KGG_rpt"/>
</dbReference>
<evidence type="ECO:0000256" key="1">
    <source>
        <dbReference type="SAM" id="MobiDB-lite"/>
    </source>
</evidence>
<gene>
    <name evidence="2" type="ORF">CLV45_2256</name>
</gene>
<accession>A0A2M9BSA6</accession>
<protein>
    <submittedName>
        <fullName evidence="2">Stress-induced acidophilic repeat protein</fullName>
    </submittedName>
</protein>
<comment type="caution">
    <text evidence="2">The sequence shown here is derived from an EMBL/GenBank/DDBJ whole genome shotgun (WGS) entry which is preliminary data.</text>
</comment>
<feature type="region of interest" description="Disordered" evidence="1">
    <location>
        <begin position="1"/>
        <end position="99"/>
    </location>
</feature>
<feature type="compositionally biased region" description="Gly residues" evidence="1">
    <location>
        <begin position="33"/>
        <end position="42"/>
    </location>
</feature>
<sequence>MANNEKNQRGGSSEQHSEAGKKGAEARNNQGSNMGGNQGGNMQGSSERGFAAMDPEEQRRIASEGGKASHESGRGHEFTSEEAREAGKKGGKASGGGNR</sequence>
<dbReference type="Proteomes" id="UP000228535">
    <property type="component" value="Unassembled WGS sequence"/>
</dbReference>
<feature type="compositionally biased region" description="Basic and acidic residues" evidence="1">
    <location>
        <begin position="56"/>
        <end position="88"/>
    </location>
</feature>